<dbReference type="Proteomes" id="UP000247702">
    <property type="component" value="Unassembled WGS sequence"/>
</dbReference>
<keyword evidence="2" id="KW-1185">Reference proteome</keyword>
<evidence type="ECO:0000313" key="2">
    <source>
        <dbReference type="Proteomes" id="UP000247702"/>
    </source>
</evidence>
<reference evidence="1 2" key="1">
    <citation type="submission" date="2017-11" db="EMBL/GenBank/DDBJ databases">
        <title>The genome of Rhizophagus clarus HR1 reveals common genetic basis of auxotrophy among arbuscular mycorrhizal fungi.</title>
        <authorList>
            <person name="Kobayashi Y."/>
        </authorList>
    </citation>
    <scope>NUCLEOTIDE SEQUENCE [LARGE SCALE GENOMIC DNA]</scope>
    <source>
        <strain evidence="1 2">HR1</strain>
    </source>
</reference>
<gene>
    <name evidence="1" type="ORF">RclHR1_25520003</name>
</gene>
<comment type="caution">
    <text evidence="1">The sequence shown here is derived from an EMBL/GenBank/DDBJ whole genome shotgun (WGS) entry which is preliminary data.</text>
</comment>
<name>A0A2Z6QZV3_9GLOM</name>
<proteinExistence type="predicted"/>
<sequence length="154" mass="16866">MAITNDQIKALLDGVFGAGGVDWKTALTNVHNEAQATNAVLTALRTATTNHATKIVEVRELQGVKQKEEESIEDYSRCFRKLLNRATTGNVLADQHQINYFINRLSPIYISQVVLASSATLAAAIDRAILVESDVKYTLLNAMPREEAPIPSTL</sequence>
<dbReference type="AlphaFoldDB" id="A0A2Z6QZV3"/>
<evidence type="ECO:0008006" key="3">
    <source>
        <dbReference type="Google" id="ProtNLM"/>
    </source>
</evidence>
<protein>
    <recommendedName>
        <fullName evidence="3">Retrotransposon gag domain-containing protein</fullName>
    </recommendedName>
</protein>
<organism evidence="1 2">
    <name type="scientific">Rhizophagus clarus</name>
    <dbReference type="NCBI Taxonomy" id="94130"/>
    <lineage>
        <taxon>Eukaryota</taxon>
        <taxon>Fungi</taxon>
        <taxon>Fungi incertae sedis</taxon>
        <taxon>Mucoromycota</taxon>
        <taxon>Glomeromycotina</taxon>
        <taxon>Glomeromycetes</taxon>
        <taxon>Glomerales</taxon>
        <taxon>Glomeraceae</taxon>
        <taxon>Rhizophagus</taxon>
    </lineage>
</organism>
<evidence type="ECO:0000313" key="1">
    <source>
        <dbReference type="EMBL" id="GBB95520.1"/>
    </source>
</evidence>
<dbReference type="EMBL" id="BEXD01001727">
    <property type="protein sequence ID" value="GBB95520.1"/>
    <property type="molecule type" value="Genomic_DNA"/>
</dbReference>
<accession>A0A2Z6QZV3</accession>